<protein>
    <submittedName>
        <fullName evidence="2">Uncharacterized protein</fullName>
    </submittedName>
</protein>
<feature type="compositionally biased region" description="Low complexity" evidence="1">
    <location>
        <begin position="196"/>
        <end position="232"/>
    </location>
</feature>
<reference evidence="2 3" key="2">
    <citation type="journal article" date="2017" name="Syst. Appl. Microbiol.">
        <title>Soybeans inoculated with root zone soils of Canadian native legumes harbour diverse and novel Bradyrhizobium spp. that possess agricultural potential.</title>
        <authorList>
            <person name="Bromfield E.S.P."/>
            <person name="Cloutier S."/>
            <person name="Tambong J.T."/>
            <person name="Tran Thi T.V."/>
        </authorList>
    </citation>
    <scope>NUCLEOTIDE SEQUENCE [LARGE SCALE GENOMIC DNA]</scope>
    <source>
        <strain evidence="2 3">OO99</strain>
    </source>
</reference>
<organism evidence="2 3">
    <name type="scientific">Bradyrhizobium ottawaense</name>
    <dbReference type="NCBI Taxonomy" id="931866"/>
    <lineage>
        <taxon>Bacteria</taxon>
        <taxon>Pseudomonadati</taxon>
        <taxon>Pseudomonadota</taxon>
        <taxon>Alphaproteobacteria</taxon>
        <taxon>Hyphomicrobiales</taxon>
        <taxon>Nitrobacteraceae</taxon>
        <taxon>Bradyrhizobium</taxon>
    </lineage>
</organism>
<dbReference type="KEGG" id="bot:CIT37_24815"/>
<sequence length="495" mass="51784">MVIVTVTRGDLRDEIAMANEAFALSPMSARAAEPNEQDYDAIREAFMETARGRWFLGEYAKRNRNADTSMVLDAVAKIEETLAAQRQPVVEDRLPEALIEIRRAIREAETIAIAAFDPAAIETSLAAIPRGVRIIKEISWRWREIGADGRICDLIDSQLASIEAACGQISTIDPRVELKAAFDLLRDRVEQTDGDATPQAAAPASAPVQEAPSFAAEAPPAETAPAAMASEAPVAFTEPPQDLAEAAEPEAAADATVATEAFAEAEQAMDAAVTPAIAAESQMAVESTALDQVAPEDVAHEAVSFEEPAPEPVGFAEVADAFALDAAAQAEDDAVLEAIALEMAAPDPDFDEIIAPVEMEAAIAELMVAEAAAPDAAELSEPIAEEPVVAAVAEEPAAHAPIAMDSLARLTDAIAEAAAEVMEQQAPAMAATANFAAAPTTSLPTPTPLSASLPETSLGATILASGILQKPRAPANDPLAPIRRMTQAEKIAFFS</sequence>
<evidence type="ECO:0000313" key="2">
    <source>
        <dbReference type="EMBL" id="AWL95016.1"/>
    </source>
</evidence>
<name>A0A2U8PB93_9BRAD</name>
<reference evidence="2 3" key="1">
    <citation type="journal article" date="2014" name="Int. J. Syst. Evol. Microbiol.">
        <title>Bradyrhizobium ottawaense sp. nov., a symbiotic nitrogen fixing bacterium from root nodules of soybeans in Canada.</title>
        <authorList>
            <person name="Yu X."/>
            <person name="Cloutier S."/>
            <person name="Tambong J.T."/>
            <person name="Bromfield E.S."/>
        </authorList>
    </citation>
    <scope>NUCLEOTIDE SEQUENCE [LARGE SCALE GENOMIC DNA]</scope>
    <source>
        <strain evidence="2 3">OO99</strain>
    </source>
</reference>
<dbReference type="Proteomes" id="UP000215703">
    <property type="component" value="Chromosome"/>
</dbReference>
<dbReference type="EMBL" id="CP029425">
    <property type="protein sequence ID" value="AWL95016.1"/>
    <property type="molecule type" value="Genomic_DNA"/>
</dbReference>
<accession>A0A2U8PB93</accession>
<proteinExistence type="predicted"/>
<accession>A0A5H2Z207</accession>
<gene>
    <name evidence="2" type="ORF">CIT37_24815</name>
</gene>
<dbReference type="AlphaFoldDB" id="A0A2U8PB93"/>
<dbReference type="OrthoDB" id="7269965at2"/>
<feature type="region of interest" description="Disordered" evidence="1">
    <location>
        <begin position="193"/>
        <end position="232"/>
    </location>
</feature>
<evidence type="ECO:0000313" key="3">
    <source>
        <dbReference type="Proteomes" id="UP000215703"/>
    </source>
</evidence>
<evidence type="ECO:0000256" key="1">
    <source>
        <dbReference type="SAM" id="MobiDB-lite"/>
    </source>
</evidence>